<proteinExistence type="inferred from homology"/>
<evidence type="ECO:0000313" key="10">
    <source>
        <dbReference type="EMBL" id="PAV80326.1"/>
    </source>
</evidence>
<evidence type="ECO:0000256" key="6">
    <source>
        <dbReference type="ARBA" id="ARBA00041184"/>
    </source>
</evidence>
<comment type="similarity">
    <text evidence="1">Belongs to the class I-like SAM-binding methyltransferase superfamily. RNA methyltransferase RlmE family.</text>
</comment>
<evidence type="ECO:0000256" key="8">
    <source>
        <dbReference type="SAM" id="MobiDB-lite"/>
    </source>
</evidence>
<dbReference type="InterPro" id="IPR050082">
    <property type="entry name" value="RNA_methyltr_RlmE"/>
</dbReference>
<evidence type="ECO:0000256" key="4">
    <source>
        <dbReference type="ARBA" id="ARBA00022679"/>
    </source>
</evidence>
<evidence type="ECO:0000256" key="2">
    <source>
        <dbReference type="ARBA" id="ARBA00022552"/>
    </source>
</evidence>
<dbReference type="InterPro" id="IPR029063">
    <property type="entry name" value="SAM-dependent_MTases_sf"/>
</dbReference>
<dbReference type="EMBL" id="LIAE01007282">
    <property type="protein sequence ID" value="PAV80326.1"/>
    <property type="molecule type" value="Genomic_DNA"/>
</dbReference>
<dbReference type="GO" id="GO:0005739">
    <property type="term" value="C:mitochondrion"/>
    <property type="evidence" value="ECO:0007669"/>
    <property type="project" value="TreeGrafter"/>
</dbReference>
<feature type="domain" description="Ribosomal RNA methyltransferase FtsJ" evidence="9">
    <location>
        <begin position="49"/>
        <end position="241"/>
    </location>
</feature>
<dbReference type="SUPFAM" id="SSF53335">
    <property type="entry name" value="S-adenosyl-L-methionine-dependent methyltransferases"/>
    <property type="match status" value="1"/>
</dbReference>
<reference evidence="10 11" key="1">
    <citation type="journal article" date="2017" name="Curr. Biol.">
        <title>Genome architecture and evolution of a unichromosomal asexual nematode.</title>
        <authorList>
            <person name="Fradin H."/>
            <person name="Zegar C."/>
            <person name="Gutwein M."/>
            <person name="Lucas J."/>
            <person name="Kovtun M."/>
            <person name="Corcoran D."/>
            <person name="Baugh L.R."/>
            <person name="Kiontke K."/>
            <person name="Gunsalus K."/>
            <person name="Fitch D.H."/>
            <person name="Piano F."/>
        </authorList>
    </citation>
    <scope>NUCLEOTIDE SEQUENCE [LARGE SCALE GENOMIC DNA]</scope>
    <source>
        <strain evidence="10">PF1309</strain>
    </source>
</reference>
<dbReference type="InterPro" id="IPR015507">
    <property type="entry name" value="rRNA-MeTfrase_E"/>
</dbReference>
<evidence type="ECO:0000256" key="1">
    <source>
        <dbReference type="ARBA" id="ARBA00009258"/>
    </source>
</evidence>
<dbReference type="Proteomes" id="UP000218231">
    <property type="component" value="Unassembled WGS sequence"/>
</dbReference>
<keyword evidence="2" id="KW-0698">rRNA processing</keyword>
<keyword evidence="11" id="KW-1185">Reference proteome</keyword>
<evidence type="ECO:0000259" key="9">
    <source>
        <dbReference type="Pfam" id="PF01728"/>
    </source>
</evidence>
<evidence type="ECO:0000256" key="5">
    <source>
        <dbReference type="ARBA" id="ARBA00022691"/>
    </source>
</evidence>
<sequence>MFLCHPRAGCCSQSFESKYDLHRGKKWKSEYMARQMKDPYCVLARTHSYRARSAFKLLEMDDKLKFLKPNKVILDIGCAPGSWSQVVVERCKLWPKEEGNSGYLIGVDLQHLLPIPGADIMGESDITSPEVHQKIRNKLNNRKVDIILSDMAHNPVGDTSIDNLRLIQLLRTVYRLFHPLDPASPPSIELASNGIFMCKLFDGQETQQFLNELRQRFSKIRILKPGASRESSSEIYIYCTNPANQDNQKRARNRTKSAEQPKH</sequence>
<dbReference type="Pfam" id="PF01728">
    <property type="entry name" value="FtsJ"/>
    <property type="match status" value="1"/>
</dbReference>
<feature type="active site" description="Proton acceptor" evidence="7">
    <location>
        <position position="199"/>
    </location>
</feature>
<evidence type="ECO:0000256" key="3">
    <source>
        <dbReference type="ARBA" id="ARBA00022603"/>
    </source>
</evidence>
<name>A0A2A2L225_9BILA</name>
<dbReference type="AlphaFoldDB" id="A0A2A2L225"/>
<dbReference type="InterPro" id="IPR002877">
    <property type="entry name" value="RNA_MeTrfase_FtsJ_dom"/>
</dbReference>
<dbReference type="OrthoDB" id="20105at2759"/>
<dbReference type="HAMAP" id="MF_01547">
    <property type="entry name" value="RNA_methyltr_E"/>
    <property type="match status" value="1"/>
</dbReference>
<evidence type="ECO:0000256" key="7">
    <source>
        <dbReference type="PIRSR" id="PIRSR005461-1"/>
    </source>
</evidence>
<dbReference type="STRING" id="2018661.A0A2A2L225"/>
<dbReference type="PANTHER" id="PTHR10920:SF18">
    <property type="entry name" value="RRNA METHYLTRANSFERASE 2, MITOCHONDRIAL"/>
    <property type="match status" value="1"/>
</dbReference>
<accession>A0A2A2L225</accession>
<evidence type="ECO:0000313" key="11">
    <source>
        <dbReference type="Proteomes" id="UP000218231"/>
    </source>
</evidence>
<dbReference type="PANTHER" id="PTHR10920">
    <property type="entry name" value="RIBOSOMAL RNA METHYLTRANSFERASE"/>
    <property type="match status" value="1"/>
</dbReference>
<organism evidence="10 11">
    <name type="scientific">Diploscapter pachys</name>
    <dbReference type="NCBI Taxonomy" id="2018661"/>
    <lineage>
        <taxon>Eukaryota</taxon>
        <taxon>Metazoa</taxon>
        <taxon>Ecdysozoa</taxon>
        <taxon>Nematoda</taxon>
        <taxon>Chromadorea</taxon>
        <taxon>Rhabditida</taxon>
        <taxon>Rhabditina</taxon>
        <taxon>Rhabditomorpha</taxon>
        <taxon>Rhabditoidea</taxon>
        <taxon>Rhabditidae</taxon>
        <taxon>Diploscapter</taxon>
    </lineage>
</organism>
<protein>
    <recommendedName>
        <fullName evidence="6">rRNA methyltransferase 2, mitochondrial</fullName>
    </recommendedName>
</protein>
<gene>
    <name evidence="10" type="ORF">WR25_08368</name>
</gene>
<keyword evidence="4" id="KW-0808">Transferase</keyword>
<dbReference type="Gene3D" id="3.40.50.150">
    <property type="entry name" value="Vaccinia Virus protein VP39"/>
    <property type="match status" value="1"/>
</dbReference>
<keyword evidence="3" id="KW-0489">Methyltransferase</keyword>
<comment type="caution">
    <text evidence="10">The sequence shown here is derived from an EMBL/GenBank/DDBJ whole genome shotgun (WGS) entry which is preliminary data.</text>
</comment>
<keyword evidence="5 7" id="KW-0949">S-adenosyl-L-methionine</keyword>
<dbReference type="PIRSF" id="PIRSF005461">
    <property type="entry name" value="23S_rRNA_mtase"/>
    <property type="match status" value="1"/>
</dbReference>
<feature type="region of interest" description="Disordered" evidence="8">
    <location>
        <begin position="241"/>
        <end position="263"/>
    </location>
</feature>
<dbReference type="GO" id="GO:0008650">
    <property type="term" value="F:rRNA (uridine-2'-O-)-methyltransferase activity"/>
    <property type="evidence" value="ECO:0007669"/>
    <property type="project" value="TreeGrafter"/>
</dbReference>